<organism evidence="1 2">
    <name type="scientific">Persea americana</name>
    <name type="common">Avocado</name>
    <dbReference type="NCBI Taxonomy" id="3435"/>
    <lineage>
        <taxon>Eukaryota</taxon>
        <taxon>Viridiplantae</taxon>
        <taxon>Streptophyta</taxon>
        <taxon>Embryophyta</taxon>
        <taxon>Tracheophyta</taxon>
        <taxon>Spermatophyta</taxon>
        <taxon>Magnoliopsida</taxon>
        <taxon>Magnoliidae</taxon>
        <taxon>Laurales</taxon>
        <taxon>Lauraceae</taxon>
        <taxon>Persea</taxon>
    </lineage>
</organism>
<evidence type="ECO:0000313" key="1">
    <source>
        <dbReference type="EMBL" id="KAJ8633833.1"/>
    </source>
</evidence>
<keyword evidence="2" id="KW-1185">Reference proteome</keyword>
<evidence type="ECO:0000313" key="2">
    <source>
        <dbReference type="Proteomes" id="UP001234297"/>
    </source>
</evidence>
<accession>A0ACC2LKC8</accession>
<name>A0ACC2LKC8_PERAE</name>
<dbReference type="Proteomes" id="UP001234297">
    <property type="component" value="Chromosome 8"/>
</dbReference>
<dbReference type="EMBL" id="CM056816">
    <property type="protein sequence ID" value="KAJ8633833.1"/>
    <property type="molecule type" value="Genomic_DNA"/>
</dbReference>
<gene>
    <name evidence="1" type="ORF">MRB53_027169</name>
</gene>
<reference evidence="1 2" key="1">
    <citation type="journal article" date="2022" name="Hortic Res">
        <title>A haplotype resolved chromosomal level avocado genome allows analysis of novel avocado genes.</title>
        <authorList>
            <person name="Nath O."/>
            <person name="Fletcher S.J."/>
            <person name="Hayward A."/>
            <person name="Shaw L.M."/>
            <person name="Masouleh A.K."/>
            <person name="Furtado A."/>
            <person name="Henry R.J."/>
            <person name="Mitter N."/>
        </authorList>
    </citation>
    <scope>NUCLEOTIDE SEQUENCE [LARGE SCALE GENOMIC DNA]</scope>
    <source>
        <strain evidence="2">cv. Hass</strain>
    </source>
</reference>
<proteinExistence type="predicted"/>
<protein>
    <submittedName>
        <fullName evidence="1">Uncharacterized protein</fullName>
    </submittedName>
</protein>
<sequence length="1275" mass="143930">MGKQGPCHHCGVTSTPLWRNGPPEKPVLCNACGSRWRTKGTLTNYTPLHARADIVDSVDFKISKVKSITIKTKGHKFQKRKHYDNVEVKGEAPKSDQNFRKVLEEDTSNRSSSGSAISYSESCVQFGSADASDFTGSAQSNVWDSLVPSKKRTCVSRPKPSSVEKLTKDLYFILHEQQSSNLSGSSEEELIFESETPLVSVEIGHGGVLIRHPNLVAREEESEASSLPIDNKVCSATSDPVHTESKETSLLNIGGDNIKKLAGKGAQEHMKRGKFPHDKLHILHSDSPLGSIDLRDVVSFEEFMIHLTHEEQQQLMKYLPYTDTAKLPESLKSMFGSPQFVDALYSFQQLLLEGIFDPSFPGAATEERRLLKRLAIGNLTKSKWVERYQLLKDARHKKAKDEKGVSIGTGFFACGNLAPPKRPRDGQNQNFPETKGTLKSPKMQKCGTMNLPSTRSHLNLSNMDLKESYDPKDMDNDGSCFSPRSLFAFTLDRSSIMLDSLQFTDESSDQDLLFDMPPNAPLPQAELLHFHPCKQKTPPDCSLAESEVTGNFPSLSLSSQLSNSSILYPHLLSHALKGSKYQSASQDLLHLGIQMNTIDGVSKTASQTTGLAQPLPATGVPTVNYAIAMQQYQFQQSLVAQQLLAQQQAAAHAVSIKAAAEQSAARAAEISILLNSEKSDVLKENAELGFKRKKSELKSRSPSPSSSKSSKSRSASPIRYRSNRTEHDRYSRMDHRSYWSRRRPGYKYSRGYGELDHLRSTSSKKDTDHSQGRRYSYYRRNMNTSRSSKRSESRPRSLKYPCAESRSPRRPRIRSPSFHSDHSAARGERNGHMSKSPNDRKSISSSPRKLMSRSLSPRDRSQSYISASFSMEDEKVRHHRNSNEETSAPDVGNGWQEKGDTPFREEFIKTNHSKPSSGSESTSIDHSIKKSQPEPIHKKVVVNKLGSANGQCSSSTSSDEDSVHSAQRSADSMDHQTHLLDSRFRVNEDFDNMHVGIELRKARGLKLHGSMVEERRNDQYHMKVDRCSSLENTLSHSKSLKLNNTLEQKAQSKAVTHCEEKSHFFPDAKTENARMKVKMDYEKCSEDVITVKDAGFEESHSYDKHATCYNLPEVTAEGKLMLSKSPEEVDCVQEYDAQASLFPEIPTVYQYPQEKSKWRSSRERRRKDRRHHKRRSREEFEDKENDDDDASVDCRNEGHNKGKLRRHGKKHRHGRHHKNHKESKRKRKHQEMPSSSLEDSCSSFDNEYKKRHVYLSKKPARSKKRRHSPSSSSSR</sequence>
<comment type="caution">
    <text evidence="1">The sequence shown here is derived from an EMBL/GenBank/DDBJ whole genome shotgun (WGS) entry which is preliminary data.</text>
</comment>